<keyword evidence="2" id="KW-1185">Reference proteome</keyword>
<name>A0A5B1CEU8_9BACT</name>
<accession>A0A5B1CEU8</accession>
<dbReference type="EMBL" id="VRLW01000001">
    <property type="protein sequence ID" value="KAA1257864.1"/>
    <property type="molecule type" value="Genomic_DNA"/>
</dbReference>
<sequence length="68" mass="7739">MTMSQLSFIFPVWSPEDLLLHRRTRGAMPTRLNDLETLHGVALVLALARPLPRAGEVIWVFEFCAFSL</sequence>
<organism evidence="1 2">
    <name type="scientific">Rubripirellula obstinata</name>
    <dbReference type="NCBI Taxonomy" id="406547"/>
    <lineage>
        <taxon>Bacteria</taxon>
        <taxon>Pseudomonadati</taxon>
        <taxon>Planctomycetota</taxon>
        <taxon>Planctomycetia</taxon>
        <taxon>Pirellulales</taxon>
        <taxon>Pirellulaceae</taxon>
        <taxon>Rubripirellula</taxon>
    </lineage>
</organism>
<gene>
    <name evidence="1" type="ORF">LF1_03540</name>
</gene>
<dbReference type="Proteomes" id="UP000322699">
    <property type="component" value="Unassembled WGS sequence"/>
</dbReference>
<dbReference type="AlphaFoldDB" id="A0A5B1CEU8"/>
<proteinExistence type="predicted"/>
<comment type="caution">
    <text evidence="1">The sequence shown here is derived from an EMBL/GenBank/DDBJ whole genome shotgun (WGS) entry which is preliminary data.</text>
</comment>
<evidence type="ECO:0000313" key="2">
    <source>
        <dbReference type="Proteomes" id="UP000322699"/>
    </source>
</evidence>
<protein>
    <submittedName>
        <fullName evidence="1">Uncharacterized protein</fullName>
    </submittedName>
</protein>
<reference evidence="1 2" key="1">
    <citation type="submission" date="2019-08" db="EMBL/GenBank/DDBJ databases">
        <title>Deep-cultivation of Planctomycetes and their phenomic and genomic characterization uncovers novel biology.</title>
        <authorList>
            <person name="Wiegand S."/>
            <person name="Jogler M."/>
            <person name="Boedeker C."/>
            <person name="Pinto D."/>
            <person name="Vollmers J."/>
            <person name="Rivas-Marin E."/>
            <person name="Kohn T."/>
            <person name="Peeters S.H."/>
            <person name="Heuer A."/>
            <person name="Rast P."/>
            <person name="Oberbeckmann S."/>
            <person name="Bunk B."/>
            <person name="Jeske O."/>
            <person name="Meyerdierks A."/>
            <person name="Storesund J.E."/>
            <person name="Kallscheuer N."/>
            <person name="Luecker S."/>
            <person name="Lage O.M."/>
            <person name="Pohl T."/>
            <person name="Merkel B.J."/>
            <person name="Hornburger P."/>
            <person name="Mueller R.-W."/>
            <person name="Bruemmer F."/>
            <person name="Labrenz M."/>
            <person name="Spormann A.M."/>
            <person name="Op Den Camp H."/>
            <person name="Overmann J."/>
            <person name="Amann R."/>
            <person name="Jetten M.S.M."/>
            <person name="Mascher T."/>
            <person name="Medema M.H."/>
            <person name="Devos D.P."/>
            <person name="Kaster A.-K."/>
            <person name="Ovreas L."/>
            <person name="Rohde M."/>
            <person name="Galperin M.Y."/>
            <person name="Jogler C."/>
        </authorList>
    </citation>
    <scope>NUCLEOTIDE SEQUENCE [LARGE SCALE GENOMIC DNA]</scope>
    <source>
        <strain evidence="1 2">LF1</strain>
    </source>
</reference>
<evidence type="ECO:0000313" key="1">
    <source>
        <dbReference type="EMBL" id="KAA1257864.1"/>
    </source>
</evidence>